<reference evidence="3" key="1">
    <citation type="submission" date="2021-01" db="EMBL/GenBank/DDBJ databases">
        <title>Whole genome shotgun sequence of Planobispora takensis NBRC 109077.</title>
        <authorList>
            <person name="Komaki H."/>
            <person name="Tamura T."/>
        </authorList>
    </citation>
    <scope>NUCLEOTIDE SEQUENCE</scope>
    <source>
        <strain evidence="3">NBRC 109077</strain>
    </source>
</reference>
<dbReference type="PANTHER" id="PTHR37809:SF1">
    <property type="entry name" value="RIBOSOMAL PROTEIN S12 METHYLTHIOTRANSFERASE ACCESSORY FACTOR YCAO"/>
    <property type="match status" value="1"/>
</dbReference>
<accession>A0A8J3SV26</accession>
<evidence type="ECO:0000313" key="4">
    <source>
        <dbReference type="Proteomes" id="UP000634476"/>
    </source>
</evidence>
<organism evidence="3 4">
    <name type="scientific">Planobispora takensis</name>
    <dbReference type="NCBI Taxonomy" id="1367882"/>
    <lineage>
        <taxon>Bacteria</taxon>
        <taxon>Bacillati</taxon>
        <taxon>Actinomycetota</taxon>
        <taxon>Actinomycetes</taxon>
        <taxon>Streptosporangiales</taxon>
        <taxon>Streptosporangiaceae</taxon>
        <taxon>Planobispora</taxon>
    </lineage>
</organism>
<dbReference type="Pfam" id="PF02624">
    <property type="entry name" value="YcaO"/>
    <property type="match status" value="1"/>
</dbReference>
<evidence type="ECO:0000256" key="1">
    <source>
        <dbReference type="SAM" id="MobiDB-lite"/>
    </source>
</evidence>
<dbReference type="AlphaFoldDB" id="A0A8J3SV26"/>
<dbReference type="RefSeq" id="WP_203874320.1">
    <property type="nucleotide sequence ID" value="NZ_BOOK01000012.1"/>
</dbReference>
<sequence length="471" mass="47922">MIPLDSRSGLVTDVRASTLRGCLHVAFADLAATTGYGLPLGNPTVSGACWHDPARARLRALGEAAERYCGHLVPADRLVEATWHDLAPDAVDPRVLALYSAGQSARDGFPFTGLGRADRTHWVRGTRHDGTPVWVPAALVWLTPFRASPVERARQSGSVRSRPVLLPVSAGIAAGPDPASARAAALAEVVERHALATAWASERAFPALTGVRSPAVRGVRLSARAVPNLLDAPVVLCVAEDIGDGDAGGGLDAEDGRAPVPGGTAESGHAPVPGTGGTAETGHALASGVRGAVGAGCAFVPGAADPVTAAVWKAAAEAVQSLDTTAQLAVGGLPEWERPGGPLAPHRPGRAFASAYRPDFSDVTDVTCHLQLLADPSFSARILARLARGEPAGFGGFGAAGPFDPDAALAARGLVPVTVDLTTPDIAACGLAVVRVVVPGLRATAPAAFPFLGDGAEPLPARTEPLPVPHA</sequence>
<feature type="region of interest" description="Disordered" evidence="1">
    <location>
        <begin position="247"/>
        <end position="282"/>
    </location>
</feature>
<dbReference type="Proteomes" id="UP000634476">
    <property type="component" value="Unassembled WGS sequence"/>
</dbReference>
<dbReference type="Gene3D" id="3.30.1330.230">
    <property type="match status" value="1"/>
</dbReference>
<keyword evidence="4" id="KW-1185">Reference proteome</keyword>
<name>A0A8J3SV26_9ACTN</name>
<dbReference type="PROSITE" id="PS51664">
    <property type="entry name" value="YCAO"/>
    <property type="match status" value="1"/>
</dbReference>
<gene>
    <name evidence="3" type="ORF">Pta02_18930</name>
</gene>
<evidence type="ECO:0000313" key="3">
    <source>
        <dbReference type="EMBL" id="GIH99884.1"/>
    </source>
</evidence>
<feature type="domain" description="YcaO" evidence="2">
    <location>
        <begin position="48"/>
        <end position="471"/>
    </location>
</feature>
<comment type="caution">
    <text evidence="3">The sequence shown here is derived from an EMBL/GenBank/DDBJ whole genome shotgun (WGS) entry which is preliminary data.</text>
</comment>
<dbReference type="PANTHER" id="PTHR37809">
    <property type="entry name" value="RIBOSOMAL PROTEIN S12 METHYLTHIOTRANSFERASE ACCESSORY FACTOR YCAO"/>
    <property type="match status" value="1"/>
</dbReference>
<protein>
    <recommendedName>
        <fullName evidence="2">YcaO domain-containing protein</fullName>
    </recommendedName>
</protein>
<dbReference type="EMBL" id="BOOK01000012">
    <property type="protein sequence ID" value="GIH99884.1"/>
    <property type="molecule type" value="Genomic_DNA"/>
</dbReference>
<dbReference type="InterPro" id="IPR003776">
    <property type="entry name" value="YcaO-like_dom"/>
</dbReference>
<evidence type="ECO:0000259" key="2">
    <source>
        <dbReference type="PROSITE" id="PS51664"/>
    </source>
</evidence>
<proteinExistence type="predicted"/>